<keyword evidence="4" id="KW-1185">Reference proteome</keyword>
<evidence type="ECO:0000313" key="4">
    <source>
        <dbReference type="Proteomes" id="UP000037035"/>
    </source>
</evidence>
<organism evidence="3 4">
    <name type="scientific">Puccinia sorghi</name>
    <dbReference type="NCBI Taxonomy" id="27349"/>
    <lineage>
        <taxon>Eukaryota</taxon>
        <taxon>Fungi</taxon>
        <taxon>Dikarya</taxon>
        <taxon>Basidiomycota</taxon>
        <taxon>Pucciniomycotina</taxon>
        <taxon>Pucciniomycetes</taxon>
        <taxon>Pucciniales</taxon>
        <taxon>Pucciniaceae</taxon>
        <taxon>Puccinia</taxon>
    </lineage>
</organism>
<dbReference type="AlphaFoldDB" id="A0A0L6UKR5"/>
<accession>A0A0L6UKR5</accession>
<comment type="caution">
    <text evidence="3">The sequence shown here is derived from an EMBL/GenBank/DDBJ whole genome shotgun (WGS) entry which is preliminary data.</text>
</comment>
<evidence type="ECO:0000313" key="3">
    <source>
        <dbReference type="EMBL" id="KNZ49128.1"/>
    </source>
</evidence>
<keyword evidence="2" id="KW-0812">Transmembrane</keyword>
<proteinExistence type="predicted"/>
<protein>
    <submittedName>
        <fullName evidence="3">Uncharacterized protein</fullName>
    </submittedName>
</protein>
<gene>
    <name evidence="3" type="ORF">VP01_5199g1</name>
</gene>
<evidence type="ECO:0000256" key="1">
    <source>
        <dbReference type="SAM" id="MobiDB-lite"/>
    </source>
</evidence>
<sequence>MNMYSLYTCRRKERERETINSSLDRNPGKTKGQKRRNASAEKERMVRWIAGRHKMCDEGTCPRPLSRIGSQNLGSGLGTMWRLFIGQENPCLLLPQTTLPKHRSQAYVETFPCKYKASALKLKLLKVAADHWLRNQDSLGSPHVEKNWLSTLFLLQIPGKPVSLFFLIFLGMLILHALLYAEQIERVLGEVEALRLEQSEGATDCKSTSKLNVKDKSKDRSHLSTSSVRFSSIVCSYASITRSNSSSSDPTPCLASFSIDCLGFGCMDTIDEMLKSGELEVEDAFLFPSNTVLNISRKPVFVLDGGGPTLKRQRSYILFSLHLNL</sequence>
<evidence type="ECO:0000256" key="2">
    <source>
        <dbReference type="SAM" id="Phobius"/>
    </source>
</evidence>
<reference evidence="3 4" key="1">
    <citation type="submission" date="2015-08" db="EMBL/GenBank/DDBJ databases">
        <title>Next Generation Sequencing and Analysis of the Genome of Puccinia sorghi L Schw, the Causal Agent of Maize Common Rust.</title>
        <authorList>
            <person name="Rochi L."/>
            <person name="Burguener G."/>
            <person name="Darino M."/>
            <person name="Turjanski A."/>
            <person name="Kreff E."/>
            <person name="Dieguez M.J."/>
            <person name="Sacco F."/>
        </authorList>
    </citation>
    <scope>NUCLEOTIDE SEQUENCE [LARGE SCALE GENOMIC DNA]</scope>
    <source>
        <strain evidence="3 4">RO10H11247</strain>
    </source>
</reference>
<feature type="region of interest" description="Disordered" evidence="1">
    <location>
        <begin position="16"/>
        <end position="42"/>
    </location>
</feature>
<dbReference type="Proteomes" id="UP000037035">
    <property type="component" value="Unassembled WGS sequence"/>
</dbReference>
<keyword evidence="2" id="KW-1133">Transmembrane helix</keyword>
<keyword evidence="2" id="KW-0472">Membrane</keyword>
<dbReference type="EMBL" id="LAVV01010385">
    <property type="protein sequence ID" value="KNZ49128.1"/>
    <property type="molecule type" value="Genomic_DNA"/>
</dbReference>
<feature type="transmembrane region" description="Helical" evidence="2">
    <location>
        <begin position="162"/>
        <end position="181"/>
    </location>
</feature>
<dbReference type="VEuPathDB" id="FungiDB:VP01_5199g1"/>
<name>A0A0L6UKR5_9BASI</name>